<dbReference type="Pfam" id="PF00456">
    <property type="entry name" value="Transketolase_N"/>
    <property type="match status" value="1"/>
</dbReference>
<feature type="binding site" evidence="14">
    <location>
        <position position="250"/>
    </location>
    <ligand>
        <name>substrate</name>
    </ligand>
</feature>
<dbReference type="InterPro" id="IPR029061">
    <property type="entry name" value="THDP-binding"/>
</dbReference>
<dbReference type="GO" id="GO:0004802">
    <property type="term" value="F:transketolase activity"/>
    <property type="evidence" value="ECO:0007669"/>
    <property type="project" value="UniProtKB-UniRule"/>
</dbReference>
<dbReference type="STRING" id="91604.ID47_08340"/>
<dbReference type="PANTHER" id="PTHR43522:SF2">
    <property type="entry name" value="TRANSKETOLASE 1-RELATED"/>
    <property type="match status" value="1"/>
</dbReference>
<feature type="binding site" evidence="16">
    <location>
        <position position="176"/>
    </location>
    <ligand>
        <name>Mg(2+)</name>
        <dbReference type="ChEBI" id="CHEBI:18420"/>
    </ligand>
</feature>
<feature type="binding site" evidence="14">
    <location>
        <position position="343"/>
    </location>
    <ligand>
        <name>substrate</name>
    </ligand>
</feature>
<dbReference type="FunFam" id="3.40.50.970:FF:000003">
    <property type="entry name" value="Transketolase"/>
    <property type="match status" value="1"/>
</dbReference>
<feature type="region of interest" description="Disordered" evidence="19">
    <location>
        <begin position="296"/>
        <end position="319"/>
    </location>
</feature>
<feature type="binding site" evidence="14">
    <location>
        <position position="506"/>
    </location>
    <ligand>
        <name>substrate</name>
    </ligand>
</feature>
<dbReference type="PROSITE" id="PS00802">
    <property type="entry name" value="TRANSKETOLASE_2"/>
    <property type="match status" value="1"/>
</dbReference>
<evidence type="ECO:0000256" key="4">
    <source>
        <dbReference type="ARBA" id="ARBA00011738"/>
    </source>
</evidence>
<feature type="binding site" evidence="16">
    <location>
        <position position="146"/>
    </location>
    <ligand>
        <name>Mg(2+)</name>
        <dbReference type="ChEBI" id="CHEBI:18420"/>
    </ligand>
</feature>
<evidence type="ECO:0000256" key="16">
    <source>
        <dbReference type="PIRSR" id="PIRSR605478-4"/>
    </source>
</evidence>
<evidence type="ECO:0000256" key="1">
    <source>
        <dbReference type="ARBA" id="ARBA00001913"/>
    </source>
</evidence>
<feature type="binding site" evidence="15">
    <location>
        <position position="147"/>
    </location>
    <ligand>
        <name>thiamine diphosphate</name>
        <dbReference type="ChEBI" id="CHEBI:58937"/>
    </ligand>
</feature>
<dbReference type="Gene3D" id="3.40.50.920">
    <property type="match status" value="1"/>
</dbReference>
<evidence type="ECO:0000256" key="8">
    <source>
        <dbReference type="ARBA" id="ARBA00022837"/>
    </source>
</evidence>
<feature type="binding site" evidence="14">
    <location>
        <position position="455"/>
    </location>
    <ligand>
        <name>substrate</name>
    </ligand>
</feature>
<comment type="cofactor">
    <cofactor evidence="18">
        <name>Mg(2+)</name>
        <dbReference type="ChEBI" id="CHEBI:18420"/>
    </cofactor>
    <cofactor evidence="18">
        <name>Ca(2+)</name>
        <dbReference type="ChEBI" id="CHEBI:29108"/>
    </cofactor>
    <cofactor evidence="18">
        <name>Mn(2+)</name>
        <dbReference type="ChEBI" id="CHEBI:29035"/>
    </cofactor>
    <cofactor evidence="18">
        <name>Co(2+)</name>
        <dbReference type="ChEBI" id="CHEBI:48828"/>
    </cofactor>
    <text evidence="18">Binds 1 Mg(2+) ion per subunit. Can also utilize other divalent metal cations, such as Ca(2+), Mn(2+) and Co(2+).</text>
</comment>
<evidence type="ECO:0000256" key="18">
    <source>
        <dbReference type="RuleBase" id="RU004996"/>
    </source>
</evidence>
<comment type="cofactor">
    <cofactor evidence="2">
        <name>Co(2+)</name>
        <dbReference type="ChEBI" id="CHEBI:48828"/>
    </cofactor>
</comment>
<feature type="domain" description="Transketolase-like pyrimidine-binding" evidence="20">
    <location>
        <begin position="340"/>
        <end position="511"/>
    </location>
</feature>
<dbReference type="GO" id="GO:0009052">
    <property type="term" value="P:pentose-phosphate shunt, non-oxidative branch"/>
    <property type="evidence" value="ECO:0007669"/>
    <property type="project" value="UniProtKB-ARBA"/>
</dbReference>
<evidence type="ECO:0000256" key="9">
    <source>
        <dbReference type="ARBA" id="ARBA00022842"/>
    </source>
</evidence>
<name>A0A077AWC1_9PROT</name>
<feature type="binding site" evidence="15">
    <location>
        <position position="60"/>
    </location>
    <ligand>
        <name>thiamine diphosphate</name>
        <dbReference type="ChEBI" id="CHEBI:58937"/>
    </ligand>
</feature>
<gene>
    <name evidence="21" type="ORF">ID47_08340</name>
</gene>
<dbReference type="PROSITE" id="PS00801">
    <property type="entry name" value="TRANSKETOLASE_1"/>
    <property type="match status" value="1"/>
</dbReference>
<dbReference type="SMART" id="SM00861">
    <property type="entry name" value="Transket_pyr"/>
    <property type="match status" value="1"/>
</dbReference>
<accession>A0A077AWC1</accession>
<dbReference type="SUPFAM" id="SSF52922">
    <property type="entry name" value="TK C-terminal domain-like"/>
    <property type="match status" value="1"/>
</dbReference>
<evidence type="ECO:0000256" key="7">
    <source>
        <dbReference type="ARBA" id="ARBA00022723"/>
    </source>
</evidence>
<evidence type="ECO:0000259" key="20">
    <source>
        <dbReference type="SMART" id="SM00861"/>
    </source>
</evidence>
<feature type="binding site" evidence="14">
    <location>
        <position position="447"/>
    </location>
    <ligand>
        <name>substrate</name>
    </ligand>
</feature>
<protein>
    <recommendedName>
        <fullName evidence="5 12">Transketolase</fullName>
        <ecNumber evidence="5 12">2.2.1.1</ecNumber>
    </recommendedName>
</protein>
<evidence type="ECO:0000256" key="11">
    <source>
        <dbReference type="ARBA" id="ARBA00049473"/>
    </source>
</evidence>
<evidence type="ECO:0000256" key="3">
    <source>
        <dbReference type="ARBA" id="ARBA00007131"/>
    </source>
</evidence>
<evidence type="ECO:0000256" key="5">
    <source>
        <dbReference type="ARBA" id="ARBA00013152"/>
    </source>
</evidence>
<dbReference type="Proteomes" id="UP000028926">
    <property type="component" value="Chromosome"/>
</dbReference>
<feature type="binding site" evidence="15">
    <location>
        <position position="423"/>
    </location>
    <ligand>
        <name>thiamine diphosphate</name>
        <dbReference type="ChEBI" id="CHEBI:58937"/>
    </ligand>
</feature>
<dbReference type="InterPro" id="IPR020826">
    <property type="entry name" value="Transketolase_BS"/>
</dbReference>
<feature type="binding site" evidence="14">
    <location>
        <position position="20"/>
    </location>
    <ligand>
        <name>substrate</name>
    </ligand>
</feature>
<feature type="binding site" evidence="16">
    <location>
        <position position="178"/>
    </location>
    <ligand>
        <name>Mg(2+)</name>
        <dbReference type="ChEBI" id="CHEBI:18420"/>
    </ligand>
</feature>
<organism evidence="21 22">
    <name type="scientific">Candidatus Odyssella acanthamoebae</name>
    <dbReference type="NCBI Taxonomy" id="91604"/>
    <lineage>
        <taxon>Bacteria</taxon>
        <taxon>Pseudomonadati</taxon>
        <taxon>Pseudomonadota</taxon>
        <taxon>Alphaproteobacteria</taxon>
        <taxon>Holosporales</taxon>
        <taxon>Candidatus Paracaedibacteraceae</taxon>
        <taxon>Candidatus Odyssella</taxon>
    </lineage>
</organism>
<evidence type="ECO:0000256" key="12">
    <source>
        <dbReference type="NCBIfam" id="TIGR00232"/>
    </source>
</evidence>
<dbReference type="PANTHER" id="PTHR43522">
    <property type="entry name" value="TRANSKETOLASE"/>
    <property type="match status" value="1"/>
</dbReference>
<proteinExistence type="inferred from homology"/>
<dbReference type="InterPro" id="IPR055152">
    <property type="entry name" value="Transketolase-like_C_2"/>
</dbReference>
<feature type="binding site" evidence="14">
    <location>
        <position position="370"/>
    </location>
    <ligand>
        <name>substrate</name>
    </ligand>
</feature>
<dbReference type="InterPro" id="IPR033247">
    <property type="entry name" value="Transketolase_fam"/>
</dbReference>
<dbReference type="Pfam" id="PF02779">
    <property type="entry name" value="Transket_pyr"/>
    <property type="match status" value="1"/>
</dbReference>
<evidence type="ECO:0000256" key="6">
    <source>
        <dbReference type="ARBA" id="ARBA00022679"/>
    </source>
</evidence>
<dbReference type="FunFam" id="3.40.50.970:FF:000004">
    <property type="entry name" value="Transketolase"/>
    <property type="match status" value="1"/>
</dbReference>
<dbReference type="InterPro" id="IPR005478">
    <property type="entry name" value="Transketolase_bac-like"/>
</dbReference>
<dbReference type="KEGG" id="paca:ID47_08340"/>
<feature type="site" description="Important for catalytic activity" evidence="17">
    <location>
        <position position="250"/>
    </location>
</feature>
<dbReference type="InterPro" id="IPR009014">
    <property type="entry name" value="Transketo_C/PFOR_II"/>
</dbReference>
<dbReference type="CDD" id="cd07033">
    <property type="entry name" value="TPP_PYR_DXS_TK_like"/>
    <property type="match status" value="1"/>
</dbReference>
<dbReference type="InterPro" id="IPR049557">
    <property type="entry name" value="Transketolase_CS"/>
</dbReference>
<dbReference type="NCBIfam" id="TIGR00232">
    <property type="entry name" value="tktlase_bact"/>
    <property type="match status" value="1"/>
</dbReference>
<dbReference type="Gene3D" id="3.40.50.970">
    <property type="match status" value="2"/>
</dbReference>
<dbReference type="GO" id="GO:0046872">
    <property type="term" value="F:metal ion binding"/>
    <property type="evidence" value="ECO:0007669"/>
    <property type="project" value="UniProtKB-KW"/>
</dbReference>
<feature type="binding site" evidence="15">
    <location>
        <position position="176"/>
    </location>
    <ligand>
        <name>thiamine diphosphate</name>
        <dbReference type="ChEBI" id="CHEBI:58937"/>
    </ligand>
</feature>
<dbReference type="SUPFAM" id="SSF52518">
    <property type="entry name" value="Thiamin diphosphate-binding fold (THDP-binding)"/>
    <property type="match status" value="2"/>
</dbReference>
<dbReference type="AlphaFoldDB" id="A0A077AWC1"/>
<dbReference type="InterPro" id="IPR005475">
    <property type="entry name" value="Transketolase-like_Pyr-bd"/>
</dbReference>
<dbReference type="Pfam" id="PF22613">
    <property type="entry name" value="Transketolase_C_1"/>
    <property type="match status" value="1"/>
</dbReference>
<feature type="binding site" evidence="14">
    <location>
        <position position="459"/>
    </location>
    <ligand>
        <name>substrate</name>
    </ligand>
</feature>
<keyword evidence="9 16" id="KW-0460">Magnesium</keyword>
<dbReference type="CDD" id="cd02012">
    <property type="entry name" value="TPP_TK"/>
    <property type="match status" value="1"/>
</dbReference>
<comment type="cofactor">
    <cofactor evidence="1">
        <name>Ca(2+)</name>
        <dbReference type="ChEBI" id="CHEBI:29108"/>
    </cofactor>
</comment>
<evidence type="ECO:0000256" key="2">
    <source>
        <dbReference type="ARBA" id="ARBA00001941"/>
    </source>
</evidence>
<dbReference type="GO" id="GO:0005829">
    <property type="term" value="C:cytosol"/>
    <property type="evidence" value="ECO:0007669"/>
    <property type="project" value="TreeGrafter"/>
</dbReference>
<evidence type="ECO:0000313" key="22">
    <source>
        <dbReference type="Proteomes" id="UP000028926"/>
    </source>
</evidence>
<keyword evidence="7 16" id="KW-0479">Metal-binding</keyword>
<sequence length="651" mass="72148">MANAIRFLSADAVEKAKSGHPGMPMGMADVATVLFRDFLKYDPAAPHWPNRDRFILSAGHGSMLLYSLLYLTGYKDITLEELRHFRQLDAKTAGHPEYGHAAGIETTTGPLGQGISNAVGMALAEQIFHAEFPDLVDHKTYVIASDGDLMEGISQEAISLAGHWGLKNLIVLYDDNSISIDGDTNLAFTDDTQRRFEACYWEILTIDGHNFEAIANALSRAQQAQRPILIRCKTRIAEGAPTKAGTSSSHGSPLGPHEIAQMRQNLDWDAQPFDIPADILAEWREAGERHRAKRQEWEAHFNRHPDSKEISRRLNHERQPSVKDALKSVILSYIDMPVERATRQLSQEVLERIAPLMPELIGGSADLTGSNNTKAKPQRIINRDNFAGNYIHYGVREHGMAAIMNGLSLYGGFRPYGGTFLIFSDYLRPALRLSALMHQPVIYVLTHDSIGLGEDGPTHQPIEHLAALRAIPNLNVFRPADGIEVTECWDLALNTPDRPSVLALTRQNVRQIRLKDSQKNLSGLGGYVAWGDAEQRDLTLIATGSEVGLAVEVAETLAEQSIKATVISMPCTRLFDEQPKDYRKSVLGSAPRFAIEAASPYGWERYVGESDHIFGIPSFGASAPYQDLYDKFGLTVEKIVPKILKQIQKND</sequence>
<evidence type="ECO:0000256" key="15">
    <source>
        <dbReference type="PIRSR" id="PIRSR605478-3"/>
    </source>
</evidence>
<keyword evidence="6 18" id="KW-0808">Transferase</keyword>
<evidence type="ECO:0000256" key="10">
    <source>
        <dbReference type="ARBA" id="ARBA00023052"/>
    </source>
</evidence>
<comment type="catalytic activity">
    <reaction evidence="11 18">
        <text>D-sedoheptulose 7-phosphate + D-glyceraldehyde 3-phosphate = aldehydo-D-ribose 5-phosphate + D-xylulose 5-phosphate</text>
        <dbReference type="Rhea" id="RHEA:10508"/>
        <dbReference type="ChEBI" id="CHEBI:57483"/>
        <dbReference type="ChEBI" id="CHEBI:57737"/>
        <dbReference type="ChEBI" id="CHEBI:58273"/>
        <dbReference type="ChEBI" id="CHEBI:59776"/>
        <dbReference type="EC" id="2.2.1.1"/>
    </reaction>
</comment>
<evidence type="ECO:0000256" key="13">
    <source>
        <dbReference type="PIRSR" id="PIRSR605478-1"/>
    </source>
</evidence>
<dbReference type="InterPro" id="IPR005474">
    <property type="entry name" value="Transketolase_N"/>
</dbReference>
<feature type="binding site" evidence="15">
    <location>
        <position position="250"/>
    </location>
    <ligand>
        <name>thiamine diphosphate</name>
        <dbReference type="ChEBI" id="CHEBI:58937"/>
    </ligand>
</feature>
<feature type="site" description="Important for catalytic activity" evidence="17">
    <location>
        <position position="20"/>
    </location>
</feature>
<keyword evidence="10 15" id="KW-0786">Thiamine pyrophosphate</keyword>
<feature type="active site" description="Proton donor" evidence="13">
    <location>
        <position position="397"/>
    </location>
</feature>
<comment type="function">
    <text evidence="18">Catalyzes the transfer of a two-carbon ketol group from a ketose donor to an aldose acceptor, via a covalent intermediate with the cofactor thiamine pyrophosphate.</text>
</comment>
<comment type="similarity">
    <text evidence="3 18">Belongs to the transketolase family.</text>
</comment>
<comment type="subunit">
    <text evidence="4 18">Homodimer.</text>
</comment>
<comment type="cofactor">
    <cofactor evidence="15">
        <name>thiamine diphosphate</name>
        <dbReference type="ChEBI" id="CHEBI:58937"/>
    </cofactor>
    <text evidence="15">Binds 1 thiamine pyrophosphate per subunit. During the reaction, the substrate forms a covalent intermediate with the cofactor.</text>
</comment>
<dbReference type="EC" id="2.2.1.1" evidence="5 12"/>
<dbReference type="HOGENOM" id="CLU_009227_0_0_5"/>
<comment type="cofactor">
    <cofactor evidence="16">
        <name>Mg(2+)</name>
        <dbReference type="ChEBI" id="CHEBI:18420"/>
    </cofactor>
    <text evidence="16">Binds 1 Mg(2+) ion per subunit. Can also utilize other divalent metal cations, such as Ca(2+), Mn(2+) and Co(2+).</text>
</comment>
<dbReference type="FunFam" id="3.40.50.920:FF:000003">
    <property type="entry name" value="Transketolase"/>
    <property type="match status" value="1"/>
</dbReference>
<evidence type="ECO:0000313" key="21">
    <source>
        <dbReference type="EMBL" id="AIK96726.1"/>
    </source>
</evidence>
<keyword evidence="22" id="KW-1185">Reference proteome</keyword>
<keyword evidence="8 18" id="KW-0106">Calcium</keyword>
<evidence type="ECO:0000256" key="19">
    <source>
        <dbReference type="SAM" id="MobiDB-lite"/>
    </source>
</evidence>
<dbReference type="EMBL" id="CP008941">
    <property type="protein sequence ID" value="AIK96726.1"/>
    <property type="molecule type" value="Genomic_DNA"/>
</dbReference>
<dbReference type="eggNOG" id="COG0021">
    <property type="taxonomic scope" value="Bacteria"/>
</dbReference>
<evidence type="ECO:0000256" key="14">
    <source>
        <dbReference type="PIRSR" id="PIRSR605478-2"/>
    </source>
</evidence>
<reference evidence="21 22" key="1">
    <citation type="submission" date="2014-07" db="EMBL/GenBank/DDBJ databases">
        <title>Comparative genomic insights into amoeba endosymbionts belonging to the families of Holosporaceae and Candidatus Midichloriaceae within Rickettsiales.</title>
        <authorList>
            <person name="Wang Z."/>
            <person name="Wu M."/>
        </authorList>
    </citation>
    <scope>NUCLEOTIDE SEQUENCE [LARGE SCALE GENOMIC DNA]</scope>
    <source>
        <strain evidence="21">PRA3</strain>
    </source>
</reference>
<feature type="binding site" evidence="15">
    <location>
        <begin position="109"/>
        <end position="111"/>
    </location>
    <ligand>
        <name>thiamine diphosphate</name>
        <dbReference type="ChEBI" id="CHEBI:58937"/>
    </ligand>
</feature>
<evidence type="ECO:0000256" key="17">
    <source>
        <dbReference type="PIRSR" id="PIRSR605478-5"/>
    </source>
</evidence>